<gene>
    <name evidence="1" type="ORF">F8M49_00955</name>
</gene>
<sequence length="71" mass="7773">MDTQRNYGLSTITLGPYDDLDDLHADLANHVETAVTMANQTEGHTLVSISHSVVVLDGRLHASVLLSFEEH</sequence>
<organism evidence="1 2">
    <name type="scientific">Rhodococcus zopfii</name>
    <dbReference type="NCBI Taxonomy" id="43772"/>
    <lineage>
        <taxon>Bacteria</taxon>
        <taxon>Bacillati</taxon>
        <taxon>Actinomycetota</taxon>
        <taxon>Actinomycetes</taxon>
        <taxon>Mycobacteriales</taxon>
        <taxon>Nocardiaceae</taxon>
        <taxon>Rhodococcus</taxon>
    </lineage>
</organism>
<name>A0ABU3WK10_9NOCA</name>
<evidence type="ECO:0000313" key="2">
    <source>
        <dbReference type="Proteomes" id="UP001275440"/>
    </source>
</evidence>
<accession>A0ABU3WK10</accession>
<dbReference type="Proteomes" id="UP001275440">
    <property type="component" value="Unassembled WGS sequence"/>
</dbReference>
<dbReference type="EMBL" id="WBMO01000001">
    <property type="protein sequence ID" value="MDV2474326.1"/>
    <property type="molecule type" value="Genomic_DNA"/>
</dbReference>
<reference evidence="1 2" key="1">
    <citation type="submission" date="2019-10" db="EMBL/GenBank/DDBJ databases">
        <title>Draft Genome Assembly of Rhodococcus zopfii DSM44189.</title>
        <authorList>
            <person name="Sutton J.M."/>
            <person name="Akob D.M."/>
            <person name="Bushman T.J."/>
        </authorList>
    </citation>
    <scope>NUCLEOTIDE SEQUENCE [LARGE SCALE GENOMIC DNA]</scope>
    <source>
        <strain evidence="1 2">DSM 44189</strain>
    </source>
</reference>
<comment type="caution">
    <text evidence="1">The sequence shown here is derived from an EMBL/GenBank/DDBJ whole genome shotgun (WGS) entry which is preliminary data.</text>
</comment>
<evidence type="ECO:0000313" key="1">
    <source>
        <dbReference type="EMBL" id="MDV2474326.1"/>
    </source>
</evidence>
<proteinExistence type="predicted"/>
<protein>
    <submittedName>
        <fullName evidence="1">Uncharacterized protein</fullName>
    </submittedName>
</protein>
<keyword evidence="2" id="KW-1185">Reference proteome</keyword>